<dbReference type="Pfam" id="PF00612">
    <property type="entry name" value="IQ"/>
    <property type="match status" value="3"/>
</dbReference>
<evidence type="ECO:0000256" key="19">
    <source>
        <dbReference type="ARBA" id="ARBA00047899"/>
    </source>
</evidence>
<organism evidence="26 27">
    <name type="scientific">Limulus polyphemus</name>
    <name type="common">Atlantic horseshoe crab</name>
    <dbReference type="NCBI Taxonomy" id="6850"/>
    <lineage>
        <taxon>Eukaryota</taxon>
        <taxon>Metazoa</taxon>
        <taxon>Ecdysozoa</taxon>
        <taxon>Arthropoda</taxon>
        <taxon>Chelicerata</taxon>
        <taxon>Merostomata</taxon>
        <taxon>Xiphosura</taxon>
        <taxon>Limulidae</taxon>
        <taxon>Limulus</taxon>
    </lineage>
</organism>
<feature type="compositionally biased region" description="Polar residues" evidence="23">
    <location>
        <begin position="1478"/>
        <end position="1495"/>
    </location>
</feature>
<feature type="binding site" evidence="22">
    <location>
        <position position="60"/>
    </location>
    <ligand>
        <name>ATP</name>
        <dbReference type="ChEBI" id="CHEBI:30616"/>
    </ligand>
</feature>
<dbReference type="Gene3D" id="1.10.10.820">
    <property type="match status" value="1"/>
</dbReference>
<evidence type="ECO:0000256" key="10">
    <source>
        <dbReference type="ARBA" id="ARBA00022741"/>
    </source>
</evidence>
<sequence>MTVAVGSREVYYSSLSQNIDFLSLPDPMYDFDLQHVIGEGTYGEVFAARDNVNERMVAVKIMENIADNVEEIEEEYLVLRDLCLHPNIPMFNGLYLKPGAQREEDQLWFVMELCSGGSVTDLVQSLIKRGKRLPELIIAFILRETMDALAYLHRNHCMHRDIKGHNILLTEDANVKLVDFGVSSHLKDTMGKRNTSVGTPYWMAPEVVACEQQLDYSYDVRCDVWSVGITAIELAEGEPPLADVHPMRALFQIPRNPPPKLKRELEWSETFSDFISECLIKDFEERPMVSELLRHPFIEQVPVNPTEIQLQLKEIMWKQEELGYCKRPPEVTTKHGQLKTDRKSRPQPIMMDDLAGLENLTEDIIVEQLAKRYGQNQIYTYIGDILLAVNPFQDVSLYTDEISLVYRNHAKADNAPHIFAIADSAYHSMLHQRQNQCVVISGESGAGKTESANFLLKQMVSLGKAPNRNLEEKILQVNPIMEAFGNAKTGINDNSSRFGKYLDLTFTQLGKVTGAKLSVYLLEQSRVVRQALGERNFHIFYYLFDGLESEGKTSDYYLNHSERHQHRYIQEFSSNSSCREVNVKTFNNIKQGFQLLGFRLKEIDTIYRILAAVLHLGDIAVRDVEDEHNSNKSLVNNEEKTRIVAELLGVDTNCLTDALTTTTMVMRGETITRPNSVQEAECTRDAMAKALYGRLFDWIVNQINRLLSLGRIVYGEQLSVGLLDIFGFEDFKENSFEQLCINIANEQIQYYFNQHIFTWEQQEYRSEGIDIDLVNYSDNRPVLDMFLEKPMGLLCLLDEESHFPNATDQSLVEKFHNNVKSRYYIRPKSNALQFHIQHYAGKVTYNAHNFLQKNRNFLPPKIIHLLRQSSLTIIQTLFRMPLTKTGHLFNPEINFSVHKPLLKDDMISKYNTHGLISQTRAQQTVATYFRYSLMDLLNKMVSGVPHFVRCIKPNDEKLPAHFNLKKVVQQLRYTGILETIHIRQQGYSHRLTFAEFLRRYCFLAFGFEERVVVSQENCRLLLLRLKIDGWALGKTKVFLKYYHVEYLSRIYEQQIRKIIVVQAAARRWLAVQKAKRERWQIAQSVLILQKYARGWLARRSRNLKMSKPLSRPSDGPQIPPWRRDTSPQPDDDVRSESPASDTHSCTPDEAACTIQKYVRSYLTRRKIQPLVAERRKQLEERQQTEEDRAAVKIQATWRNWHGNSNVSERIQLARARHASQLVHMSQQVQQYNQDVQKHLRRNRPPTSPEVIQPVPAQFILPHKLDSRPKTSVNGRPHKLPLVLNSCEENSGYKSPAQRTDDEIATPSSSSIFSSLADGYPDNITQFYSSSNDEQSEIISSDEPWDAPLRNYEAKIKPNVTKQETELDVKGMVRSSLKSQLWENRERENQLLGKWMGLLNQSTGDNGTNGSQSPPPKQLCPAFQSDTSAESCNGKRPTMVEIESWWQKGEEKKITSSRKEKETLPTASPESPVQLGAVPQQTNNLPPPVGQSNGTYQGKIDIHSMIPPDCVLDKTGERRDSSTGPYDFRRLLRKTTHAPTETLRRSGGNRLILIALCQCSGNVGRTASISLMI</sequence>
<comment type="catalytic activity">
    <reaction evidence="20">
        <text>L-seryl-[protein] + ATP = O-phospho-L-seryl-[protein] + ADP + H(+)</text>
        <dbReference type="Rhea" id="RHEA:17989"/>
        <dbReference type="Rhea" id="RHEA-COMP:9863"/>
        <dbReference type="Rhea" id="RHEA-COMP:11604"/>
        <dbReference type="ChEBI" id="CHEBI:15378"/>
        <dbReference type="ChEBI" id="CHEBI:29999"/>
        <dbReference type="ChEBI" id="CHEBI:30616"/>
        <dbReference type="ChEBI" id="CHEBI:83421"/>
        <dbReference type="ChEBI" id="CHEBI:456216"/>
        <dbReference type="EC" id="2.7.11.1"/>
    </reaction>
</comment>
<name>A0ABM1BMZ4_LIMPO</name>
<dbReference type="InterPro" id="IPR011009">
    <property type="entry name" value="Kinase-like_dom_sf"/>
</dbReference>
<keyword evidence="6" id="KW-0723">Serine/threonine-protein kinase</keyword>
<dbReference type="SUPFAM" id="SSF56112">
    <property type="entry name" value="Protein kinase-like (PK-like)"/>
    <property type="match status" value="1"/>
</dbReference>
<dbReference type="PRINTS" id="PR00193">
    <property type="entry name" value="MYOSINHEAVY"/>
</dbReference>
<evidence type="ECO:0000256" key="23">
    <source>
        <dbReference type="SAM" id="MobiDB-lite"/>
    </source>
</evidence>
<evidence type="ECO:0000256" key="7">
    <source>
        <dbReference type="ARBA" id="ARBA00022606"/>
    </source>
</evidence>
<keyword evidence="26" id="KW-1185">Reference proteome</keyword>
<feature type="compositionally biased region" description="Basic and acidic residues" evidence="23">
    <location>
        <begin position="1447"/>
        <end position="1462"/>
    </location>
</feature>
<keyword evidence="18" id="KW-0844">Vision</keyword>
<dbReference type="PROSITE" id="PS00107">
    <property type="entry name" value="PROTEIN_KINASE_ATP"/>
    <property type="match status" value="1"/>
</dbReference>
<dbReference type="GeneID" id="106469303"/>
<accession>A0ABM1BMZ4</accession>
<feature type="domain" description="Protein kinase" evidence="24">
    <location>
        <begin position="31"/>
        <end position="298"/>
    </location>
</feature>
<keyword evidence="7" id="KW-0716">Sensory transduction</keyword>
<evidence type="ECO:0000256" key="9">
    <source>
        <dbReference type="ARBA" id="ARBA00022737"/>
    </source>
</evidence>
<evidence type="ECO:0000256" key="11">
    <source>
        <dbReference type="ARBA" id="ARBA00022777"/>
    </source>
</evidence>
<evidence type="ECO:0000256" key="3">
    <source>
        <dbReference type="ARBA" id="ARBA00006998"/>
    </source>
</evidence>
<dbReference type="Gene3D" id="3.40.850.10">
    <property type="entry name" value="Kinesin motor domain"/>
    <property type="match status" value="1"/>
</dbReference>
<keyword evidence="13 21" id="KW-0518">Myosin</keyword>
<evidence type="ECO:0000259" key="25">
    <source>
        <dbReference type="PROSITE" id="PS51456"/>
    </source>
</evidence>
<evidence type="ECO:0000256" key="8">
    <source>
        <dbReference type="ARBA" id="ARBA00022679"/>
    </source>
</evidence>
<evidence type="ECO:0000256" key="5">
    <source>
        <dbReference type="ARBA" id="ARBA00022490"/>
    </source>
</evidence>
<evidence type="ECO:0000256" key="20">
    <source>
        <dbReference type="ARBA" id="ARBA00048679"/>
    </source>
</evidence>
<dbReference type="EC" id="2.7.11.1" evidence="4"/>
<feature type="region of interest" description="Disordered" evidence="23">
    <location>
        <begin position="1398"/>
        <end position="1499"/>
    </location>
</feature>
<keyword evidence="10 21" id="KW-0547">Nucleotide-binding</keyword>
<dbReference type="InterPro" id="IPR027417">
    <property type="entry name" value="P-loop_NTPase"/>
</dbReference>
<keyword evidence="11" id="KW-0418">Kinase</keyword>
<evidence type="ECO:0000256" key="21">
    <source>
        <dbReference type="PROSITE-ProRule" id="PRU00782"/>
    </source>
</evidence>
<keyword evidence="16" id="KW-0206">Cytoskeleton</keyword>
<dbReference type="CDD" id="cd01379">
    <property type="entry name" value="MYSc_Myo3"/>
    <property type="match status" value="1"/>
</dbReference>
<dbReference type="SMART" id="SM00015">
    <property type="entry name" value="IQ"/>
    <property type="match status" value="4"/>
</dbReference>
<dbReference type="PANTHER" id="PTHR46256">
    <property type="entry name" value="AGAP011099-PA"/>
    <property type="match status" value="1"/>
</dbReference>
<feature type="region of interest" description="Disordered" evidence="23">
    <location>
        <begin position="1106"/>
        <end position="1147"/>
    </location>
</feature>
<protein>
    <recommendedName>
        <fullName evidence="4">non-specific serine/threonine protein kinase</fullName>
        <ecNumber evidence="4">2.7.11.1</ecNumber>
    </recommendedName>
</protein>
<evidence type="ECO:0000256" key="12">
    <source>
        <dbReference type="ARBA" id="ARBA00022840"/>
    </source>
</evidence>
<evidence type="ECO:0000256" key="2">
    <source>
        <dbReference type="ARBA" id="ARBA00004316"/>
    </source>
</evidence>
<dbReference type="Gene3D" id="1.20.5.4820">
    <property type="match status" value="1"/>
</dbReference>
<dbReference type="CDD" id="cd06608">
    <property type="entry name" value="STKc_myosinIII_N_like"/>
    <property type="match status" value="1"/>
</dbReference>
<evidence type="ECO:0000256" key="14">
    <source>
        <dbReference type="ARBA" id="ARBA00023175"/>
    </source>
</evidence>
<evidence type="ECO:0000256" key="22">
    <source>
        <dbReference type="PROSITE-ProRule" id="PRU10141"/>
    </source>
</evidence>
<dbReference type="InterPro" id="IPR036083">
    <property type="entry name" value="MYSc_Myo3"/>
</dbReference>
<dbReference type="PROSITE" id="PS50011">
    <property type="entry name" value="PROTEIN_KINASE_DOM"/>
    <property type="match status" value="1"/>
</dbReference>
<proteinExistence type="inferred from homology"/>
<evidence type="ECO:0000256" key="6">
    <source>
        <dbReference type="ARBA" id="ARBA00022527"/>
    </source>
</evidence>
<comment type="similarity">
    <text evidence="21">Belongs to the TRAFAC class myosin-kinesin ATPase superfamily. Myosin family.</text>
</comment>
<dbReference type="SUPFAM" id="SSF52540">
    <property type="entry name" value="P-loop containing nucleoside triphosphate hydrolases"/>
    <property type="match status" value="1"/>
</dbReference>
<evidence type="ECO:0000259" key="24">
    <source>
        <dbReference type="PROSITE" id="PS50011"/>
    </source>
</evidence>
<dbReference type="InterPro" id="IPR017441">
    <property type="entry name" value="Protein_kinase_ATP_BS"/>
</dbReference>
<dbReference type="Pfam" id="PF00069">
    <property type="entry name" value="Pkinase"/>
    <property type="match status" value="1"/>
</dbReference>
<comment type="catalytic activity">
    <reaction evidence="19">
        <text>L-threonyl-[protein] + ATP = O-phospho-L-threonyl-[protein] + ADP + H(+)</text>
        <dbReference type="Rhea" id="RHEA:46608"/>
        <dbReference type="Rhea" id="RHEA-COMP:11060"/>
        <dbReference type="Rhea" id="RHEA-COMP:11605"/>
        <dbReference type="ChEBI" id="CHEBI:15378"/>
        <dbReference type="ChEBI" id="CHEBI:30013"/>
        <dbReference type="ChEBI" id="CHEBI:30616"/>
        <dbReference type="ChEBI" id="CHEBI:61977"/>
        <dbReference type="ChEBI" id="CHEBI:456216"/>
        <dbReference type="EC" id="2.7.11.1"/>
    </reaction>
</comment>
<dbReference type="InterPro" id="IPR000048">
    <property type="entry name" value="IQ_motif_EF-hand-BS"/>
</dbReference>
<feature type="binding site" evidence="21">
    <location>
        <begin position="442"/>
        <end position="449"/>
    </location>
    <ligand>
        <name>ATP</name>
        <dbReference type="ChEBI" id="CHEBI:30616"/>
    </ligand>
</feature>
<dbReference type="Proteomes" id="UP000694941">
    <property type="component" value="Unplaced"/>
</dbReference>
<feature type="region of interest" description="Actin-binding" evidence="21">
    <location>
        <begin position="933"/>
        <end position="955"/>
    </location>
</feature>
<evidence type="ECO:0000256" key="18">
    <source>
        <dbReference type="ARBA" id="ARBA00023305"/>
    </source>
</evidence>
<dbReference type="PROSITE" id="PS50096">
    <property type="entry name" value="IQ"/>
    <property type="match status" value="3"/>
</dbReference>
<dbReference type="PROSITE" id="PS00108">
    <property type="entry name" value="PROTEIN_KINASE_ST"/>
    <property type="match status" value="1"/>
</dbReference>
<dbReference type="Pfam" id="PF00063">
    <property type="entry name" value="Myosin_head"/>
    <property type="match status" value="1"/>
</dbReference>
<comment type="subcellular location">
    <subcellularLocation>
        <location evidence="2">Cell projection</location>
    </subcellularLocation>
    <subcellularLocation>
        <location evidence="1">Cytoplasm</location>
        <location evidence="1">Cytoskeleton</location>
    </subcellularLocation>
</comment>
<dbReference type="Gene3D" id="1.10.510.10">
    <property type="entry name" value="Transferase(Phosphotransferase) domain 1"/>
    <property type="match status" value="1"/>
</dbReference>
<evidence type="ECO:0000313" key="27">
    <source>
        <dbReference type="RefSeq" id="XP_013785245.2"/>
    </source>
</evidence>
<dbReference type="PANTHER" id="PTHR46256:SF3">
    <property type="entry name" value="MYOSIN MOTOR DOMAIN-CONTAINING PROTEIN"/>
    <property type="match status" value="1"/>
</dbReference>
<dbReference type="InterPro" id="IPR000719">
    <property type="entry name" value="Prot_kinase_dom"/>
</dbReference>
<dbReference type="Gene3D" id="1.20.120.720">
    <property type="entry name" value="Myosin VI head, motor domain, U50 subdomain"/>
    <property type="match status" value="1"/>
</dbReference>
<dbReference type="InterPro" id="IPR001609">
    <property type="entry name" value="Myosin_head_motor_dom-like"/>
</dbReference>
<dbReference type="InterPro" id="IPR052409">
    <property type="entry name" value="Myosin-III_kinase_activity"/>
</dbReference>
<dbReference type="SMART" id="SM00242">
    <property type="entry name" value="MYSc"/>
    <property type="match status" value="1"/>
</dbReference>
<keyword evidence="15 21" id="KW-0009">Actin-binding</keyword>
<evidence type="ECO:0000256" key="1">
    <source>
        <dbReference type="ARBA" id="ARBA00004245"/>
    </source>
</evidence>
<comment type="similarity">
    <text evidence="3">In the C-terminal section; belongs to the TRAFAC class myosin-kinesin ATPase superfamily. Myosin family.</text>
</comment>
<dbReference type="Gene3D" id="1.20.58.530">
    <property type="match status" value="1"/>
</dbReference>
<keyword evidence="5" id="KW-0963">Cytoplasm</keyword>
<dbReference type="PROSITE" id="PS51456">
    <property type="entry name" value="MYOSIN_MOTOR"/>
    <property type="match status" value="1"/>
</dbReference>
<dbReference type="SMART" id="SM00220">
    <property type="entry name" value="S_TKc"/>
    <property type="match status" value="1"/>
</dbReference>
<keyword evidence="8" id="KW-0808">Transferase</keyword>
<keyword evidence="14 21" id="KW-0505">Motor protein</keyword>
<evidence type="ECO:0000256" key="15">
    <source>
        <dbReference type="ARBA" id="ARBA00023203"/>
    </source>
</evidence>
<evidence type="ECO:0000313" key="26">
    <source>
        <dbReference type="Proteomes" id="UP000694941"/>
    </source>
</evidence>
<evidence type="ECO:0000256" key="13">
    <source>
        <dbReference type="ARBA" id="ARBA00023123"/>
    </source>
</evidence>
<dbReference type="InterPro" id="IPR036961">
    <property type="entry name" value="Kinesin_motor_dom_sf"/>
</dbReference>
<gene>
    <name evidence="27" type="primary">LOC106469303</name>
</gene>
<dbReference type="InterPro" id="IPR008271">
    <property type="entry name" value="Ser/Thr_kinase_AS"/>
</dbReference>
<keyword evidence="17" id="KW-0966">Cell projection</keyword>
<keyword evidence="9" id="KW-0677">Repeat</keyword>
<dbReference type="Gene3D" id="1.20.5.190">
    <property type="match status" value="1"/>
</dbReference>
<reference evidence="27" key="1">
    <citation type="submission" date="2025-08" db="UniProtKB">
        <authorList>
            <consortium name="RefSeq"/>
        </authorList>
    </citation>
    <scope>IDENTIFICATION</scope>
    <source>
        <tissue evidence="27">Muscle</tissue>
    </source>
</reference>
<feature type="compositionally biased region" description="Basic and acidic residues" evidence="23">
    <location>
        <begin position="1121"/>
        <end position="1135"/>
    </location>
</feature>
<evidence type="ECO:0000256" key="17">
    <source>
        <dbReference type="ARBA" id="ARBA00023273"/>
    </source>
</evidence>
<keyword evidence="12 21" id="KW-0067">ATP-binding</keyword>
<evidence type="ECO:0000256" key="4">
    <source>
        <dbReference type="ARBA" id="ARBA00012513"/>
    </source>
</evidence>
<feature type="compositionally biased region" description="Polar residues" evidence="23">
    <location>
        <begin position="1398"/>
        <end position="1411"/>
    </location>
</feature>
<feature type="domain" description="Myosin motor" evidence="25">
    <location>
        <begin position="349"/>
        <end position="1055"/>
    </location>
</feature>
<dbReference type="CDD" id="cd23767">
    <property type="entry name" value="IQCD"/>
    <property type="match status" value="1"/>
</dbReference>
<dbReference type="RefSeq" id="XP_013785245.2">
    <property type="nucleotide sequence ID" value="XM_013929791.2"/>
</dbReference>
<evidence type="ECO:0000256" key="16">
    <source>
        <dbReference type="ARBA" id="ARBA00023212"/>
    </source>
</evidence>